<evidence type="ECO:0000313" key="2">
    <source>
        <dbReference type="Proteomes" id="UP000019486"/>
    </source>
</evidence>
<dbReference type="Proteomes" id="UP000019486">
    <property type="component" value="Unassembled WGS sequence"/>
</dbReference>
<dbReference type="AlphaFoldDB" id="W9GZV7"/>
<comment type="caution">
    <text evidence="1">The sequence shown here is derived from an EMBL/GenBank/DDBJ whole genome shotgun (WGS) entry which is preliminary data.</text>
</comment>
<gene>
    <name evidence="1" type="ORF">N825_22195</name>
</gene>
<accession>W9GZV7</accession>
<dbReference type="EMBL" id="AVFL01000032">
    <property type="protein sequence ID" value="EWY37023.1"/>
    <property type="molecule type" value="Genomic_DNA"/>
</dbReference>
<sequence length="281" mass="31127">MADDRILEHLDQICSTEEFRKATRSRNFLRYVVNETLAGRTDRIKAYAIAVSVLGRDESFDPQVDPIVRIEAGQLRRRLERYYLTEGSASTLRIELPKGSYVPVFARVPSAGTVIPAAVIVEPDTFYGKRMRWTLPGAVLASAGLAWALLIGGPRAAMNAVPTMQVNAFIPVDASSADLASGLQDEVRRTLLGSRRLMVVDKRHAVSRAAPDFIMEGSVRLVDGRIRVNARVIDTRTATYVWARGYDGAEGDVSVLEDQTRIASDIVRQVALSPRDQEHFE</sequence>
<proteinExistence type="predicted"/>
<dbReference type="RefSeq" id="WP_051513474.1">
    <property type="nucleotide sequence ID" value="NZ_AVFL01000032.1"/>
</dbReference>
<protein>
    <recommendedName>
        <fullName evidence="3">TolB-like protein</fullName>
    </recommendedName>
</protein>
<reference evidence="1 2" key="1">
    <citation type="submission" date="2013-08" db="EMBL/GenBank/DDBJ databases">
        <title>The genome sequence of Skermanella stibiiresistens.</title>
        <authorList>
            <person name="Zhu W."/>
            <person name="Wang G."/>
        </authorList>
    </citation>
    <scope>NUCLEOTIDE SEQUENCE [LARGE SCALE GENOMIC DNA]</scope>
    <source>
        <strain evidence="1 2">SB22</strain>
    </source>
</reference>
<dbReference type="STRING" id="1385369.N825_22195"/>
<keyword evidence="2" id="KW-1185">Reference proteome</keyword>
<evidence type="ECO:0000313" key="1">
    <source>
        <dbReference type="EMBL" id="EWY37023.1"/>
    </source>
</evidence>
<evidence type="ECO:0008006" key="3">
    <source>
        <dbReference type="Google" id="ProtNLM"/>
    </source>
</evidence>
<name>W9GZV7_9PROT</name>
<dbReference type="OrthoDB" id="100177at2"/>
<organism evidence="1 2">
    <name type="scientific">Skermanella stibiiresistens SB22</name>
    <dbReference type="NCBI Taxonomy" id="1385369"/>
    <lineage>
        <taxon>Bacteria</taxon>
        <taxon>Pseudomonadati</taxon>
        <taxon>Pseudomonadota</taxon>
        <taxon>Alphaproteobacteria</taxon>
        <taxon>Rhodospirillales</taxon>
        <taxon>Azospirillaceae</taxon>
        <taxon>Skermanella</taxon>
    </lineage>
</organism>